<dbReference type="EMBL" id="BJYL01000053">
    <property type="protein sequence ID" value="GEN84925.1"/>
    <property type="molecule type" value="Genomic_DNA"/>
</dbReference>
<evidence type="ECO:0000259" key="6">
    <source>
        <dbReference type="PROSITE" id="PS50043"/>
    </source>
</evidence>
<evidence type="ECO:0000259" key="7">
    <source>
        <dbReference type="PROSITE" id="PS50110"/>
    </source>
</evidence>
<reference evidence="8 9" key="1">
    <citation type="submission" date="2019-07" db="EMBL/GenBank/DDBJ databases">
        <title>Whole genome shotgun sequence of Sporosarcina luteola NBRC 105378.</title>
        <authorList>
            <person name="Hosoyama A."/>
            <person name="Uohara A."/>
            <person name="Ohji S."/>
            <person name="Ichikawa N."/>
        </authorList>
    </citation>
    <scope>NUCLEOTIDE SEQUENCE [LARGE SCALE GENOMIC DNA]</scope>
    <source>
        <strain evidence="8 9">NBRC 105378</strain>
    </source>
</reference>
<dbReference type="SMART" id="SM00421">
    <property type="entry name" value="HTH_LUXR"/>
    <property type="match status" value="1"/>
</dbReference>
<dbReference type="PANTHER" id="PTHR43214:SF42">
    <property type="entry name" value="TRANSCRIPTIONAL REGULATORY PROTEIN DESR"/>
    <property type="match status" value="1"/>
</dbReference>
<dbReference type="PROSITE" id="PS50043">
    <property type="entry name" value="HTH_LUXR_2"/>
    <property type="match status" value="1"/>
</dbReference>
<dbReference type="OrthoDB" id="2448676at2"/>
<dbReference type="SUPFAM" id="SSF46894">
    <property type="entry name" value="C-terminal effector domain of the bipartite response regulators"/>
    <property type="match status" value="1"/>
</dbReference>
<evidence type="ECO:0000256" key="2">
    <source>
        <dbReference type="ARBA" id="ARBA00023015"/>
    </source>
</evidence>
<organism evidence="8 9">
    <name type="scientific">Sporosarcina luteola</name>
    <dbReference type="NCBI Taxonomy" id="582850"/>
    <lineage>
        <taxon>Bacteria</taxon>
        <taxon>Bacillati</taxon>
        <taxon>Bacillota</taxon>
        <taxon>Bacilli</taxon>
        <taxon>Bacillales</taxon>
        <taxon>Caryophanaceae</taxon>
        <taxon>Sporosarcina</taxon>
    </lineage>
</organism>
<evidence type="ECO:0000256" key="5">
    <source>
        <dbReference type="PROSITE-ProRule" id="PRU00169"/>
    </source>
</evidence>
<keyword evidence="9" id="KW-1185">Reference proteome</keyword>
<sequence>MIRIVIAEDQRILRGALGTLLSFEEDISVVGQAENGEQALHLVQDLRPDICILDIEMPLKSGLEVADELQKCGSSCKVIILTTFARPGYFERAIKAKVHGYLLKDGSIDDLASAIRSVMQGKREFAAELIMNSYHEDNPLTEREREVLKLSADGKTAKEIGAELFLSPGTVRNYMSEILQKVEGKNKVEAISICREKGWI</sequence>
<name>A0A511ZBV2_9BACL</name>
<dbReference type="CDD" id="cd06170">
    <property type="entry name" value="LuxR_C_like"/>
    <property type="match status" value="1"/>
</dbReference>
<feature type="modified residue" description="4-aspartylphosphate" evidence="5">
    <location>
        <position position="54"/>
    </location>
</feature>
<dbReference type="PROSITE" id="PS50110">
    <property type="entry name" value="RESPONSE_REGULATORY"/>
    <property type="match status" value="1"/>
</dbReference>
<dbReference type="SUPFAM" id="SSF52172">
    <property type="entry name" value="CheY-like"/>
    <property type="match status" value="1"/>
</dbReference>
<dbReference type="CDD" id="cd19930">
    <property type="entry name" value="REC_DesR-like"/>
    <property type="match status" value="1"/>
</dbReference>
<evidence type="ECO:0000313" key="9">
    <source>
        <dbReference type="Proteomes" id="UP000321901"/>
    </source>
</evidence>
<dbReference type="Pfam" id="PF00072">
    <property type="entry name" value="Response_reg"/>
    <property type="match status" value="1"/>
</dbReference>
<dbReference type="AlphaFoldDB" id="A0A511ZBV2"/>
<dbReference type="Pfam" id="PF00196">
    <property type="entry name" value="GerE"/>
    <property type="match status" value="1"/>
</dbReference>
<evidence type="ECO:0000256" key="3">
    <source>
        <dbReference type="ARBA" id="ARBA00023125"/>
    </source>
</evidence>
<dbReference type="GO" id="GO:0000160">
    <property type="term" value="P:phosphorelay signal transduction system"/>
    <property type="evidence" value="ECO:0007669"/>
    <property type="project" value="InterPro"/>
</dbReference>
<proteinExistence type="predicted"/>
<protein>
    <submittedName>
        <fullName evidence="8">DNA-binding response regulator</fullName>
    </submittedName>
</protein>
<dbReference type="RefSeq" id="WP_147060239.1">
    <property type="nucleotide sequence ID" value="NZ_BJYL01000053.1"/>
</dbReference>
<dbReference type="GO" id="GO:0003677">
    <property type="term" value="F:DNA binding"/>
    <property type="evidence" value="ECO:0007669"/>
    <property type="project" value="UniProtKB-KW"/>
</dbReference>
<keyword evidence="1 5" id="KW-0597">Phosphoprotein</keyword>
<dbReference type="SMART" id="SM00448">
    <property type="entry name" value="REC"/>
    <property type="match status" value="1"/>
</dbReference>
<dbReference type="InterPro" id="IPR001789">
    <property type="entry name" value="Sig_transdc_resp-reg_receiver"/>
</dbReference>
<keyword evidence="3 8" id="KW-0238">DNA-binding</keyword>
<dbReference type="PRINTS" id="PR00038">
    <property type="entry name" value="HTHLUXR"/>
</dbReference>
<evidence type="ECO:0000256" key="1">
    <source>
        <dbReference type="ARBA" id="ARBA00022553"/>
    </source>
</evidence>
<dbReference type="InterPro" id="IPR039420">
    <property type="entry name" value="WalR-like"/>
</dbReference>
<feature type="domain" description="HTH luxR-type" evidence="6">
    <location>
        <begin position="133"/>
        <end position="198"/>
    </location>
</feature>
<feature type="domain" description="Response regulatory" evidence="7">
    <location>
        <begin position="3"/>
        <end position="119"/>
    </location>
</feature>
<comment type="caution">
    <text evidence="8">The sequence shown here is derived from an EMBL/GenBank/DDBJ whole genome shotgun (WGS) entry which is preliminary data.</text>
</comment>
<dbReference type="GO" id="GO:0006355">
    <property type="term" value="P:regulation of DNA-templated transcription"/>
    <property type="evidence" value="ECO:0007669"/>
    <property type="project" value="InterPro"/>
</dbReference>
<dbReference type="Gene3D" id="3.40.50.2300">
    <property type="match status" value="1"/>
</dbReference>
<keyword evidence="2" id="KW-0805">Transcription regulation</keyword>
<evidence type="ECO:0000256" key="4">
    <source>
        <dbReference type="ARBA" id="ARBA00023163"/>
    </source>
</evidence>
<evidence type="ECO:0000313" key="8">
    <source>
        <dbReference type="EMBL" id="GEN84925.1"/>
    </source>
</evidence>
<dbReference type="InterPro" id="IPR000792">
    <property type="entry name" value="Tscrpt_reg_LuxR_C"/>
</dbReference>
<gene>
    <name evidence="8" type="ORF">SLU01_32370</name>
</gene>
<dbReference type="Proteomes" id="UP000321901">
    <property type="component" value="Unassembled WGS sequence"/>
</dbReference>
<dbReference type="InterPro" id="IPR016032">
    <property type="entry name" value="Sig_transdc_resp-reg_C-effctor"/>
</dbReference>
<accession>A0A511ZBV2</accession>
<keyword evidence="4" id="KW-0804">Transcription</keyword>
<dbReference type="InterPro" id="IPR011006">
    <property type="entry name" value="CheY-like_superfamily"/>
</dbReference>
<dbReference type="PANTHER" id="PTHR43214">
    <property type="entry name" value="TWO-COMPONENT RESPONSE REGULATOR"/>
    <property type="match status" value="1"/>
</dbReference>